<dbReference type="KEGG" id="lsf:I8J32_008685"/>
<keyword evidence="1" id="KW-0732">Signal</keyword>
<dbReference type="PROSITE" id="PS51257">
    <property type="entry name" value="PROKAR_LIPOPROTEIN"/>
    <property type="match status" value="1"/>
</dbReference>
<evidence type="ECO:0000313" key="2">
    <source>
        <dbReference type="EMBL" id="QSX79882.1"/>
    </source>
</evidence>
<dbReference type="AlphaFoldDB" id="A0A975ATJ1"/>
<reference evidence="2 3" key="1">
    <citation type="submission" date="2021-03" db="EMBL/GenBank/DDBJ databases">
        <title>Lysobacter sp. nov. isolated from soil of gangwondo yeongwol, south Korea.</title>
        <authorList>
            <person name="Kim K.R."/>
            <person name="Kim K.H."/>
            <person name="Jeon C.O."/>
        </authorList>
    </citation>
    <scope>NUCLEOTIDE SEQUENCE [LARGE SCALE GENOMIC DNA]</scope>
    <source>
        <strain evidence="2 3">R19</strain>
    </source>
</reference>
<dbReference type="Proteomes" id="UP000639274">
    <property type="component" value="Chromosome"/>
</dbReference>
<name>A0A975ATJ1_9GAMM</name>
<accession>A0A975ATJ1</accession>
<evidence type="ECO:0008006" key="4">
    <source>
        <dbReference type="Google" id="ProtNLM"/>
    </source>
</evidence>
<gene>
    <name evidence="2" type="ORF">I8J32_008685</name>
</gene>
<sequence>MMLTTPRARALLLSLVFALLAACASGPGGRLQVKGETEVFDMTLETPLDWARIKSHRQELWTVDGVLLNRLLVYSRVKPGEHVFQLARERRSRPDGPWYRVGMRLDELQQLVVDGLADQQWVGVDASGLRPHRFGTVEGVRFDLRMTNPDGLIYEGTAAVAEREGRLTVLVWMAPKEHYHGRDVASVNAMLDGMRFNQGAN</sequence>
<organism evidence="2 3">
    <name type="scientific">Agrilutibacter solisilvae</name>
    <dbReference type="NCBI Taxonomy" id="2763317"/>
    <lineage>
        <taxon>Bacteria</taxon>
        <taxon>Pseudomonadati</taxon>
        <taxon>Pseudomonadota</taxon>
        <taxon>Gammaproteobacteria</taxon>
        <taxon>Lysobacterales</taxon>
        <taxon>Lysobacteraceae</taxon>
        <taxon>Agrilutibacter</taxon>
    </lineage>
</organism>
<feature type="chain" id="PRO_5037007917" description="Lipoprotein" evidence="1">
    <location>
        <begin position="22"/>
        <end position="201"/>
    </location>
</feature>
<proteinExistence type="predicted"/>
<dbReference type="EMBL" id="CP071518">
    <property type="protein sequence ID" value="QSX79882.1"/>
    <property type="molecule type" value="Genomic_DNA"/>
</dbReference>
<protein>
    <recommendedName>
        <fullName evidence="4">Lipoprotein</fullName>
    </recommendedName>
</protein>
<keyword evidence="3" id="KW-1185">Reference proteome</keyword>
<evidence type="ECO:0000256" key="1">
    <source>
        <dbReference type="SAM" id="SignalP"/>
    </source>
</evidence>
<feature type="signal peptide" evidence="1">
    <location>
        <begin position="1"/>
        <end position="21"/>
    </location>
</feature>
<dbReference type="RefSeq" id="WP_200610890.1">
    <property type="nucleotide sequence ID" value="NZ_CP071518.1"/>
</dbReference>
<evidence type="ECO:0000313" key="3">
    <source>
        <dbReference type="Proteomes" id="UP000639274"/>
    </source>
</evidence>